<evidence type="ECO:0000313" key="2">
    <source>
        <dbReference type="EMBL" id="CAB4899038.1"/>
    </source>
</evidence>
<feature type="compositionally biased region" description="Polar residues" evidence="1">
    <location>
        <begin position="33"/>
        <end position="47"/>
    </location>
</feature>
<gene>
    <name evidence="2" type="ORF">UFOPK3609_00176</name>
</gene>
<protein>
    <submittedName>
        <fullName evidence="2">Unannotated protein</fullName>
    </submittedName>
</protein>
<dbReference type="AlphaFoldDB" id="A0A6J7FYA8"/>
<name>A0A6J7FYA8_9ZZZZ</name>
<feature type="region of interest" description="Disordered" evidence="1">
    <location>
        <begin position="1"/>
        <end position="47"/>
    </location>
</feature>
<proteinExistence type="predicted"/>
<feature type="compositionally biased region" description="Low complexity" evidence="1">
    <location>
        <begin position="17"/>
        <end position="27"/>
    </location>
</feature>
<accession>A0A6J7FYA8</accession>
<sequence length="47" mass="4786">MTHSSTRPPGDSDTVRSAPAWSASAASGEIRQATVNASQAISRCTAP</sequence>
<reference evidence="2" key="1">
    <citation type="submission" date="2020-05" db="EMBL/GenBank/DDBJ databases">
        <authorList>
            <person name="Chiriac C."/>
            <person name="Salcher M."/>
            <person name="Ghai R."/>
            <person name="Kavagutti S V."/>
        </authorList>
    </citation>
    <scope>NUCLEOTIDE SEQUENCE</scope>
</reference>
<dbReference type="EMBL" id="CAFBMQ010000008">
    <property type="protein sequence ID" value="CAB4899038.1"/>
    <property type="molecule type" value="Genomic_DNA"/>
</dbReference>
<organism evidence="2">
    <name type="scientific">freshwater metagenome</name>
    <dbReference type="NCBI Taxonomy" id="449393"/>
    <lineage>
        <taxon>unclassified sequences</taxon>
        <taxon>metagenomes</taxon>
        <taxon>ecological metagenomes</taxon>
    </lineage>
</organism>
<evidence type="ECO:0000256" key="1">
    <source>
        <dbReference type="SAM" id="MobiDB-lite"/>
    </source>
</evidence>